<feature type="compositionally biased region" description="Low complexity" evidence="1">
    <location>
        <begin position="1"/>
        <end position="13"/>
    </location>
</feature>
<dbReference type="AlphaFoldDB" id="A0A9W8DMW7"/>
<reference evidence="2" key="1">
    <citation type="submission" date="2022-07" db="EMBL/GenBank/DDBJ databases">
        <title>Phylogenomic reconstructions and comparative analyses of Kickxellomycotina fungi.</title>
        <authorList>
            <person name="Reynolds N.K."/>
            <person name="Stajich J.E."/>
            <person name="Barry K."/>
            <person name="Grigoriev I.V."/>
            <person name="Crous P."/>
            <person name="Smith M.E."/>
        </authorList>
    </citation>
    <scope>NUCLEOTIDE SEQUENCE</scope>
    <source>
        <strain evidence="2">NBRC 100468</strain>
    </source>
</reference>
<organism evidence="2 3">
    <name type="scientific">Mycoemilia scoparia</name>
    <dbReference type="NCBI Taxonomy" id="417184"/>
    <lineage>
        <taxon>Eukaryota</taxon>
        <taxon>Fungi</taxon>
        <taxon>Fungi incertae sedis</taxon>
        <taxon>Zoopagomycota</taxon>
        <taxon>Kickxellomycotina</taxon>
        <taxon>Kickxellomycetes</taxon>
        <taxon>Kickxellales</taxon>
        <taxon>Kickxellaceae</taxon>
        <taxon>Mycoemilia</taxon>
    </lineage>
</organism>
<protein>
    <submittedName>
        <fullName evidence="2">Uncharacterized protein</fullName>
    </submittedName>
</protein>
<dbReference type="EMBL" id="JANBPU010000154">
    <property type="protein sequence ID" value="KAJ1915271.1"/>
    <property type="molecule type" value="Genomic_DNA"/>
</dbReference>
<keyword evidence="3" id="KW-1185">Reference proteome</keyword>
<feature type="compositionally biased region" description="Acidic residues" evidence="1">
    <location>
        <begin position="31"/>
        <end position="41"/>
    </location>
</feature>
<gene>
    <name evidence="2" type="ORF">H4219_004403</name>
</gene>
<feature type="compositionally biased region" description="Low complexity" evidence="1">
    <location>
        <begin position="161"/>
        <end position="171"/>
    </location>
</feature>
<feature type="compositionally biased region" description="Basic residues" evidence="1">
    <location>
        <begin position="205"/>
        <end position="220"/>
    </location>
</feature>
<feature type="non-terminal residue" evidence="2">
    <location>
        <position position="1"/>
    </location>
</feature>
<feature type="compositionally biased region" description="Low complexity" evidence="1">
    <location>
        <begin position="110"/>
        <end position="131"/>
    </location>
</feature>
<feature type="compositionally biased region" description="Polar residues" evidence="1">
    <location>
        <begin position="74"/>
        <end position="97"/>
    </location>
</feature>
<feature type="compositionally biased region" description="Low complexity" evidence="1">
    <location>
        <begin position="251"/>
        <end position="263"/>
    </location>
</feature>
<sequence>IQLEAARAAAAGATGEGGAATIINGSNNNLDNDDDDVDLDEDPKVLAERRAKHREATLASLQAAQALAQQQSTPDDNNATTTAGEQSHNDSSTSTATKNGSSEEEKSSIKSHNSSGNPTKNNSSSTVSSGSPRVAKSSWEQLRIITLKDSISIRSPSLDVGSGSHGNSSSSVDKRNSAIFDTAPSVGDNNDNGEGEGGGGDHKKQQQSRKSSARKNRRSKIISVPLSWIEQHIPWKSSSNSTLRTDEKTGVCEVESSVPPSSVLQSKPTVVTYSSKNKNSRIKGF</sequence>
<comment type="caution">
    <text evidence="2">The sequence shown here is derived from an EMBL/GenBank/DDBJ whole genome shotgun (WGS) entry which is preliminary data.</text>
</comment>
<evidence type="ECO:0000313" key="3">
    <source>
        <dbReference type="Proteomes" id="UP001150538"/>
    </source>
</evidence>
<accession>A0A9W8DMW7</accession>
<feature type="region of interest" description="Disordered" evidence="1">
    <location>
        <begin position="238"/>
        <end position="264"/>
    </location>
</feature>
<evidence type="ECO:0000256" key="1">
    <source>
        <dbReference type="SAM" id="MobiDB-lite"/>
    </source>
</evidence>
<name>A0A9W8DMW7_9FUNG</name>
<proteinExistence type="predicted"/>
<feature type="compositionally biased region" description="Low complexity" evidence="1">
    <location>
        <begin position="57"/>
        <end position="73"/>
    </location>
</feature>
<evidence type="ECO:0000313" key="2">
    <source>
        <dbReference type="EMBL" id="KAJ1915271.1"/>
    </source>
</evidence>
<feature type="region of interest" description="Disordered" evidence="1">
    <location>
        <begin position="150"/>
        <end position="221"/>
    </location>
</feature>
<dbReference type="Proteomes" id="UP001150538">
    <property type="component" value="Unassembled WGS sequence"/>
</dbReference>
<feature type="region of interest" description="Disordered" evidence="1">
    <location>
        <begin position="1"/>
        <end position="138"/>
    </location>
</feature>